<keyword evidence="4" id="KW-1185">Reference proteome</keyword>
<evidence type="ECO:0000259" key="2">
    <source>
        <dbReference type="Pfam" id="PF01370"/>
    </source>
</evidence>
<comment type="similarity">
    <text evidence="1">Belongs to the NAD(P)-dependent epimerase/dehydratase family.</text>
</comment>
<dbReference type="eggNOG" id="COG0451">
    <property type="taxonomic scope" value="Bacteria"/>
</dbReference>
<dbReference type="STRING" id="879212.DespoDRAFT_03332"/>
<accession>I5B6J4</accession>
<dbReference type="PANTHER" id="PTHR43000">
    <property type="entry name" value="DTDP-D-GLUCOSE 4,6-DEHYDRATASE-RELATED"/>
    <property type="match status" value="1"/>
</dbReference>
<name>I5B6J4_9BACT</name>
<dbReference type="Proteomes" id="UP000005778">
    <property type="component" value="Chromosome"/>
</dbReference>
<reference evidence="3 4" key="2">
    <citation type="submission" date="2012-02" db="EMBL/GenBank/DDBJ databases">
        <title>Improved High-Quality Draft sequence of Desulfobacter postgatei 2ac9.</title>
        <authorList>
            <consortium name="US DOE Joint Genome Institute"/>
            <person name="Lucas S."/>
            <person name="Han J."/>
            <person name="Lapidus A."/>
            <person name="Cheng J.-F."/>
            <person name="Goodwin L."/>
            <person name="Pitluck S."/>
            <person name="Peters L."/>
            <person name="Ovchinnikova G."/>
            <person name="Held B."/>
            <person name="Detter J.C."/>
            <person name="Han C."/>
            <person name="Tapia R."/>
            <person name="Land M."/>
            <person name="Hauser L."/>
            <person name="Kyrpides N."/>
            <person name="Ivanova N."/>
            <person name="Pagani I."/>
            <person name="Orellana R."/>
            <person name="Lovley D."/>
            <person name="Woyke T."/>
        </authorList>
    </citation>
    <scope>NUCLEOTIDE SEQUENCE [LARGE SCALE GENOMIC DNA]</scope>
    <source>
        <strain evidence="3 4">2ac9</strain>
    </source>
</reference>
<proteinExistence type="inferred from homology"/>
<dbReference type="InterPro" id="IPR001509">
    <property type="entry name" value="Epimerase_deHydtase"/>
</dbReference>
<evidence type="ECO:0000313" key="4">
    <source>
        <dbReference type="Proteomes" id="UP000005778"/>
    </source>
</evidence>
<dbReference type="SUPFAM" id="SSF51735">
    <property type="entry name" value="NAD(P)-binding Rossmann-fold domains"/>
    <property type="match status" value="1"/>
</dbReference>
<protein>
    <submittedName>
        <fullName evidence="3">NAD dependent epimerase/dehydratase family protein</fullName>
    </submittedName>
</protein>
<dbReference type="HOGENOM" id="CLU_007383_1_7_7"/>
<dbReference type="AlphaFoldDB" id="I5B6J4"/>
<dbReference type="EMBL" id="CM001488">
    <property type="protein sequence ID" value="EIM65107.1"/>
    <property type="molecule type" value="Genomic_DNA"/>
</dbReference>
<feature type="domain" description="NAD-dependent epimerase/dehydratase" evidence="2">
    <location>
        <begin position="5"/>
        <end position="241"/>
    </location>
</feature>
<organism evidence="3 4">
    <name type="scientific">Desulfobacter postgatei 2ac9</name>
    <dbReference type="NCBI Taxonomy" id="879212"/>
    <lineage>
        <taxon>Bacteria</taxon>
        <taxon>Pseudomonadati</taxon>
        <taxon>Thermodesulfobacteriota</taxon>
        <taxon>Desulfobacteria</taxon>
        <taxon>Desulfobacterales</taxon>
        <taxon>Desulfobacteraceae</taxon>
        <taxon>Desulfobacter</taxon>
    </lineage>
</organism>
<reference evidence="3 4" key="1">
    <citation type="submission" date="2011-09" db="EMBL/GenBank/DDBJ databases">
        <authorList>
            <consortium name="US DOE Joint Genome Institute (JGI-PGF)"/>
            <person name="Lucas S."/>
            <person name="Han J."/>
            <person name="Lapidus A."/>
            <person name="Cheng J.-F."/>
            <person name="Goodwin L."/>
            <person name="Pitluck S."/>
            <person name="Peters L."/>
            <person name="Land M.L."/>
            <person name="Hauser L."/>
            <person name="Orellana R."/>
            <person name="Lovley D."/>
            <person name="Woyke T.J."/>
        </authorList>
    </citation>
    <scope>NUCLEOTIDE SEQUENCE [LARGE SCALE GENOMIC DNA]</scope>
    <source>
        <strain evidence="3 4">2ac9</strain>
    </source>
</reference>
<gene>
    <name evidence="3" type="ORF">DespoDRAFT_03332</name>
</gene>
<dbReference type="InterPro" id="IPR036291">
    <property type="entry name" value="NAD(P)-bd_dom_sf"/>
</dbReference>
<dbReference type="Gene3D" id="3.40.50.720">
    <property type="entry name" value="NAD(P)-binding Rossmann-like Domain"/>
    <property type="match status" value="1"/>
</dbReference>
<dbReference type="RefSeq" id="WP_004074947.1">
    <property type="nucleotide sequence ID" value="NZ_CM001488.1"/>
</dbReference>
<evidence type="ECO:0000313" key="3">
    <source>
        <dbReference type="EMBL" id="EIM65107.1"/>
    </source>
</evidence>
<dbReference type="Pfam" id="PF01370">
    <property type="entry name" value="Epimerase"/>
    <property type="match status" value="1"/>
</dbReference>
<evidence type="ECO:0000256" key="1">
    <source>
        <dbReference type="ARBA" id="ARBA00007637"/>
    </source>
</evidence>
<dbReference type="OrthoDB" id="9814124at2"/>
<sequence length="310" mass="34095">MDTAIVTGATGLVGSAVVRKLLENNIDVLCIGRKEPLIQPRKNLPGTATNLKMDMADILSLEDKIGEIGWVPGFFCVFYHFSWKGLNALTDGSVDDQLKNVTYSANALVSAQKIGCKKFVNAGTIEETFAEKYLDNRWQHETYPSGQNAYAASKLAARDMCVLLGYLNKIDYVHTRLSVPFNPSFTGKGYISSAIRAILAGEAYAAPTNPQLLDLTHIKDVAQAYYLVGQKGKNKANYFIGSGEPKKLSQYFGMAEKKAHAAKSCADAHQPCTDNLLLTAEDFSIDDLKRDTGFVLKKTFDDLVEEMEIK</sequence>